<gene>
    <name evidence="3" type="ORF">CLV74_1185</name>
</gene>
<dbReference type="PANTHER" id="PTHR14239">
    <property type="entry name" value="DUDULIN-RELATED"/>
    <property type="match status" value="1"/>
</dbReference>
<feature type="domain" description="Pyrroline-5-carboxylate reductase catalytic N-terminal" evidence="2">
    <location>
        <begin position="2"/>
        <end position="90"/>
    </location>
</feature>
<sequence>MKIAIIGVGNLGGAFTRALAGTGVQVVLGARDAAKVAALAAETGADVLSPNEAAAQADVVILALYYAQAQAFLAQAGDLSGKVLVDISNPITEDFQRIVVGHTTSAAEELQALAPTAHVVKAFNTLFAGLISPEARKGKNVQTFVAANDADVVAQVGQVARLIGLTPVTAGPLRNARFIEPTGMLNIQLGAFQGPGTSVAPAWV</sequence>
<dbReference type="InterPro" id="IPR036291">
    <property type="entry name" value="NAD(P)-bd_dom_sf"/>
</dbReference>
<dbReference type="Gene3D" id="3.40.50.720">
    <property type="entry name" value="NAD(P)-binding Rossmann-like Domain"/>
    <property type="match status" value="1"/>
</dbReference>
<evidence type="ECO:0000256" key="1">
    <source>
        <dbReference type="ARBA" id="ARBA00023002"/>
    </source>
</evidence>
<dbReference type="InterPro" id="IPR028939">
    <property type="entry name" value="P5C_Rdtase_cat_N"/>
</dbReference>
<name>A0A2T0WET1_9RHOB</name>
<organism evidence="3 4">
    <name type="scientific">Donghicola tyrosinivorans</name>
    <dbReference type="NCBI Taxonomy" id="1652492"/>
    <lineage>
        <taxon>Bacteria</taxon>
        <taxon>Pseudomonadati</taxon>
        <taxon>Pseudomonadota</taxon>
        <taxon>Alphaproteobacteria</taxon>
        <taxon>Rhodobacterales</taxon>
        <taxon>Roseobacteraceae</taxon>
        <taxon>Donghicola</taxon>
    </lineage>
</organism>
<dbReference type="RefSeq" id="WP_106267842.1">
    <property type="nucleotide sequence ID" value="NZ_PVTQ01000018.1"/>
</dbReference>
<evidence type="ECO:0000259" key="2">
    <source>
        <dbReference type="Pfam" id="PF03807"/>
    </source>
</evidence>
<keyword evidence="4" id="KW-1185">Reference proteome</keyword>
<protein>
    <recommendedName>
        <fullName evidence="2">Pyrroline-5-carboxylate reductase catalytic N-terminal domain-containing protein</fullName>
    </recommendedName>
</protein>
<reference evidence="3 4" key="1">
    <citation type="submission" date="2018-03" db="EMBL/GenBank/DDBJ databases">
        <title>Genomic Encyclopedia of Archaeal and Bacterial Type Strains, Phase II (KMG-II): from individual species to whole genera.</title>
        <authorList>
            <person name="Goeker M."/>
        </authorList>
    </citation>
    <scope>NUCLEOTIDE SEQUENCE [LARGE SCALE GENOMIC DNA]</scope>
    <source>
        <strain evidence="3 4">DSM 100212</strain>
    </source>
</reference>
<dbReference type="Proteomes" id="UP000238392">
    <property type="component" value="Unassembled WGS sequence"/>
</dbReference>
<dbReference type="SUPFAM" id="SSF51735">
    <property type="entry name" value="NAD(P)-binding Rossmann-fold domains"/>
    <property type="match status" value="1"/>
</dbReference>
<evidence type="ECO:0000313" key="3">
    <source>
        <dbReference type="EMBL" id="PRY85034.1"/>
    </source>
</evidence>
<dbReference type="AlphaFoldDB" id="A0A2T0WET1"/>
<dbReference type="GO" id="GO:0016491">
    <property type="term" value="F:oxidoreductase activity"/>
    <property type="evidence" value="ECO:0007669"/>
    <property type="project" value="UniProtKB-KW"/>
</dbReference>
<accession>A0A2T0WET1</accession>
<dbReference type="EMBL" id="PVTQ01000018">
    <property type="protein sequence ID" value="PRY85034.1"/>
    <property type="molecule type" value="Genomic_DNA"/>
</dbReference>
<evidence type="ECO:0000313" key="4">
    <source>
        <dbReference type="Proteomes" id="UP000238392"/>
    </source>
</evidence>
<keyword evidence="1" id="KW-0560">Oxidoreductase</keyword>
<dbReference type="OrthoDB" id="5524287at2"/>
<proteinExistence type="predicted"/>
<dbReference type="Pfam" id="PF03807">
    <property type="entry name" value="F420_oxidored"/>
    <property type="match status" value="1"/>
</dbReference>
<comment type="caution">
    <text evidence="3">The sequence shown here is derived from an EMBL/GenBank/DDBJ whole genome shotgun (WGS) entry which is preliminary data.</text>
</comment>
<dbReference type="InterPro" id="IPR051267">
    <property type="entry name" value="STEAP_metalloreductase"/>
</dbReference>